<gene>
    <name evidence="1" type="ORF">L323_13135</name>
</gene>
<organism evidence="1">
    <name type="scientific">Ruminiclostridium papyrosolvens C7</name>
    <dbReference type="NCBI Taxonomy" id="1330534"/>
    <lineage>
        <taxon>Bacteria</taxon>
        <taxon>Bacillati</taxon>
        <taxon>Bacillota</taxon>
        <taxon>Clostridia</taxon>
        <taxon>Eubacteriales</taxon>
        <taxon>Oscillospiraceae</taxon>
        <taxon>Ruminiclostridium</taxon>
    </lineage>
</organism>
<evidence type="ECO:0008006" key="2">
    <source>
        <dbReference type="Google" id="ProtNLM"/>
    </source>
</evidence>
<dbReference type="InterPro" id="IPR016024">
    <property type="entry name" value="ARM-type_fold"/>
</dbReference>
<dbReference type="Gene3D" id="1.25.10.10">
    <property type="entry name" value="Leucine-rich Repeat Variant"/>
    <property type="match status" value="1"/>
</dbReference>
<dbReference type="RefSeq" id="WP_020816101.1">
    <property type="nucleotide sequence ID" value="NZ_ATAY01000063.1"/>
</dbReference>
<reference evidence="1" key="1">
    <citation type="journal article" date="2013" name="Genome Announc.">
        <title>Draft Genome Sequence of the Cellulolytic Bacterium Clostridium papyrosolvens C7 (ATCC 700395).</title>
        <authorList>
            <person name="Zepeda V."/>
            <person name="Dassa B."/>
            <person name="Borovok I."/>
            <person name="Lamed R."/>
            <person name="Bayer E.A."/>
            <person name="Cate J.H."/>
        </authorList>
    </citation>
    <scope>NUCLEOTIDE SEQUENCE [LARGE SCALE GENOMIC DNA]</scope>
    <source>
        <strain evidence="1">C7</strain>
    </source>
</reference>
<dbReference type="PATRIC" id="fig|1330534.3.peg.2605"/>
<protein>
    <recommendedName>
        <fullName evidence="2">PBS lyase</fullName>
    </recommendedName>
</protein>
<comment type="caution">
    <text evidence="1">The sequence shown here is derived from an EMBL/GenBank/DDBJ whole genome shotgun (WGS) entry which is preliminary data.</text>
</comment>
<dbReference type="Proteomes" id="UP000016860">
    <property type="component" value="Unassembled WGS sequence"/>
</dbReference>
<proteinExistence type="predicted"/>
<evidence type="ECO:0000313" key="1">
    <source>
        <dbReference type="EMBL" id="EPR10529.1"/>
    </source>
</evidence>
<dbReference type="EMBL" id="ATAY01000063">
    <property type="protein sequence ID" value="EPR10529.1"/>
    <property type="molecule type" value="Genomic_DNA"/>
</dbReference>
<dbReference type="STRING" id="1330534.L323_13135"/>
<dbReference type="AlphaFoldDB" id="U4QZW9"/>
<sequence>MDRIGKMIKQLNDSDEKAEEIIRELIDEGVSALPQILNAIRNGPTPAHILLRQVILQISDSTMMDEMKVLLDDKNSYIRSIAYRILGRSSDQSITDKIEQYLEDDILLESDRVWAAKALGDGLHFHSLPILREQIRILDKDDAIHYYPELTLAISYAMARLGDSSALPHVLELSKEQDISVRLSALKLLRFFSGSGVFEQLKSVLVDSILEIRKDALDAFFLLGTKSATYCIWKLCKDENQVIAQHARKRFAQITGTEIQDEDLIKDFNKYLDDKGIEINNKVCFRSGYPINVQSLVKSIIDSKPSVDLLDELFAITGNRFGHDPEIWIYANPPDYSSLVSSWLVENGSKYSIGSLNKLGFAQSFAPMLE</sequence>
<dbReference type="SUPFAM" id="SSF48371">
    <property type="entry name" value="ARM repeat"/>
    <property type="match status" value="1"/>
</dbReference>
<accession>U4QZW9</accession>
<name>U4QZW9_9FIRM</name>
<dbReference type="InterPro" id="IPR011989">
    <property type="entry name" value="ARM-like"/>
</dbReference>